<dbReference type="Proteomes" id="UP000620327">
    <property type="component" value="Unassembled WGS sequence"/>
</dbReference>
<dbReference type="AlphaFoldDB" id="A0A923MGJ8"/>
<evidence type="ECO:0000313" key="2">
    <source>
        <dbReference type="Proteomes" id="UP000620327"/>
    </source>
</evidence>
<gene>
    <name evidence="1" type="ORF">H8Z83_06295</name>
</gene>
<proteinExistence type="predicted"/>
<protein>
    <submittedName>
        <fullName evidence="1">Uncharacterized protein</fullName>
    </submittedName>
</protein>
<evidence type="ECO:0000313" key="1">
    <source>
        <dbReference type="EMBL" id="MBC5769938.1"/>
    </source>
</evidence>
<accession>A0A923MGJ8</accession>
<dbReference type="EMBL" id="JACOQI010000004">
    <property type="protein sequence ID" value="MBC5769938.1"/>
    <property type="molecule type" value="Genomic_DNA"/>
</dbReference>
<comment type="caution">
    <text evidence="1">The sequence shown here is derived from an EMBL/GenBank/DDBJ whole genome shotgun (WGS) entry which is preliminary data.</text>
</comment>
<reference evidence="1" key="1">
    <citation type="submission" date="2020-08" db="EMBL/GenBank/DDBJ databases">
        <title>Genome public.</title>
        <authorList>
            <person name="Liu C."/>
            <person name="Sun Q."/>
        </authorList>
    </citation>
    <scope>NUCLEOTIDE SEQUENCE</scope>
    <source>
        <strain evidence="1">BX15</strain>
    </source>
</reference>
<keyword evidence="2" id="KW-1185">Reference proteome</keyword>
<organism evidence="1 2">
    <name type="scientific">Dysosmobacter segnis</name>
    <dbReference type="NCBI Taxonomy" id="2763042"/>
    <lineage>
        <taxon>Bacteria</taxon>
        <taxon>Bacillati</taxon>
        <taxon>Bacillota</taxon>
        <taxon>Clostridia</taxon>
        <taxon>Eubacteriales</taxon>
        <taxon>Oscillospiraceae</taxon>
        <taxon>Dysosmobacter</taxon>
    </lineage>
</organism>
<dbReference type="RefSeq" id="WP_187014282.1">
    <property type="nucleotide sequence ID" value="NZ_JACOQI010000004.1"/>
</dbReference>
<name>A0A923MGJ8_9FIRM</name>
<sequence>MKYFVILFALAAWGSLGLIIGKGIAGTWREESSADKKARILNDPDIQTCTHGFEE</sequence>